<dbReference type="PANTHER" id="PTHR43829">
    <property type="entry name" value="AQUAPORIN OR AQUAGLYCEROPORIN RELATED"/>
    <property type="match status" value="1"/>
</dbReference>
<dbReference type="SUPFAM" id="SSF81338">
    <property type="entry name" value="Aquaporin-like"/>
    <property type="match status" value="1"/>
</dbReference>
<dbReference type="InterPro" id="IPR050363">
    <property type="entry name" value="MIP/Aquaporin"/>
</dbReference>
<feature type="transmembrane region" description="Helical" evidence="8">
    <location>
        <begin position="39"/>
        <end position="59"/>
    </location>
</feature>
<dbReference type="OrthoDB" id="9807293at2"/>
<evidence type="ECO:0000313" key="9">
    <source>
        <dbReference type="EMBL" id="PSW04434.1"/>
    </source>
</evidence>
<evidence type="ECO:0000256" key="4">
    <source>
        <dbReference type="ARBA" id="ARBA00022692"/>
    </source>
</evidence>
<dbReference type="InterPro" id="IPR023271">
    <property type="entry name" value="Aquaporin-like"/>
</dbReference>
<dbReference type="InterPro" id="IPR022357">
    <property type="entry name" value="MIP_CS"/>
</dbReference>
<keyword evidence="6 8" id="KW-0472">Membrane</keyword>
<protein>
    <submittedName>
        <fullName evidence="9">Aquaporin</fullName>
    </submittedName>
</protein>
<dbReference type="NCBIfam" id="TIGR00861">
    <property type="entry name" value="MIP"/>
    <property type="match status" value="1"/>
</dbReference>
<evidence type="ECO:0000256" key="8">
    <source>
        <dbReference type="SAM" id="Phobius"/>
    </source>
</evidence>
<dbReference type="AlphaFoldDB" id="A0A2T3MWS9"/>
<feature type="transmembrane region" description="Helical" evidence="8">
    <location>
        <begin position="71"/>
        <end position="104"/>
    </location>
</feature>
<gene>
    <name evidence="9" type="ORF">C9I89_14020</name>
</gene>
<evidence type="ECO:0000256" key="5">
    <source>
        <dbReference type="ARBA" id="ARBA00022989"/>
    </source>
</evidence>
<dbReference type="InterPro" id="IPR000425">
    <property type="entry name" value="MIP"/>
</dbReference>
<dbReference type="Proteomes" id="UP000240904">
    <property type="component" value="Unassembled WGS sequence"/>
</dbReference>
<feature type="transmembrane region" description="Helical" evidence="8">
    <location>
        <begin position="165"/>
        <end position="186"/>
    </location>
</feature>
<comment type="caution">
    <text evidence="9">The sequence shown here is derived from an EMBL/GenBank/DDBJ whole genome shotgun (WGS) entry which is preliminary data.</text>
</comment>
<keyword evidence="3 7" id="KW-0813">Transport</keyword>
<keyword evidence="4 7" id="KW-0812">Transmembrane</keyword>
<dbReference type="Gene3D" id="1.20.1080.10">
    <property type="entry name" value="Glycerol uptake facilitator protein"/>
    <property type="match status" value="1"/>
</dbReference>
<feature type="transmembrane region" description="Helical" evidence="8">
    <location>
        <begin position="6"/>
        <end position="27"/>
    </location>
</feature>
<organism evidence="9 10">
    <name type="scientific">Photobacterium lipolyticum</name>
    <dbReference type="NCBI Taxonomy" id="266810"/>
    <lineage>
        <taxon>Bacteria</taxon>
        <taxon>Pseudomonadati</taxon>
        <taxon>Pseudomonadota</taxon>
        <taxon>Gammaproteobacteria</taxon>
        <taxon>Vibrionales</taxon>
        <taxon>Vibrionaceae</taxon>
        <taxon>Photobacterium</taxon>
    </lineage>
</organism>
<dbReference type="PANTHER" id="PTHR43829:SF9">
    <property type="entry name" value="AQUAPORIN-9"/>
    <property type="match status" value="1"/>
</dbReference>
<dbReference type="GO" id="GO:0005886">
    <property type="term" value="C:plasma membrane"/>
    <property type="evidence" value="ECO:0007669"/>
    <property type="project" value="TreeGrafter"/>
</dbReference>
<evidence type="ECO:0000256" key="6">
    <source>
        <dbReference type="ARBA" id="ARBA00023136"/>
    </source>
</evidence>
<dbReference type="Pfam" id="PF00230">
    <property type="entry name" value="MIP"/>
    <property type="match status" value="1"/>
</dbReference>
<dbReference type="PROSITE" id="PS00221">
    <property type="entry name" value="MIP"/>
    <property type="match status" value="1"/>
</dbReference>
<dbReference type="GO" id="GO:0015254">
    <property type="term" value="F:glycerol channel activity"/>
    <property type="evidence" value="ECO:0007669"/>
    <property type="project" value="TreeGrafter"/>
</dbReference>
<name>A0A2T3MWS9_9GAMM</name>
<evidence type="ECO:0000313" key="10">
    <source>
        <dbReference type="Proteomes" id="UP000240904"/>
    </source>
</evidence>
<evidence type="ECO:0000256" key="3">
    <source>
        <dbReference type="ARBA" id="ARBA00022448"/>
    </source>
</evidence>
<feature type="transmembrane region" description="Helical" evidence="8">
    <location>
        <begin position="211"/>
        <end position="232"/>
    </location>
</feature>
<dbReference type="EMBL" id="PYMC01000009">
    <property type="protein sequence ID" value="PSW04434.1"/>
    <property type="molecule type" value="Genomic_DNA"/>
</dbReference>
<keyword evidence="10" id="KW-1185">Reference proteome</keyword>
<keyword evidence="5 8" id="KW-1133">Transmembrane helix</keyword>
<dbReference type="RefSeq" id="WP_107283963.1">
    <property type="nucleotide sequence ID" value="NZ_PYMC01000009.1"/>
</dbReference>
<reference evidence="9 10" key="1">
    <citation type="submission" date="2018-03" db="EMBL/GenBank/DDBJ databases">
        <title>Whole genome sequencing of Histamine producing bacteria.</title>
        <authorList>
            <person name="Butler K."/>
        </authorList>
    </citation>
    <scope>NUCLEOTIDE SEQUENCE [LARGE SCALE GENOMIC DNA]</scope>
    <source>
        <strain evidence="9 10">DSM 16190</strain>
    </source>
</reference>
<dbReference type="PRINTS" id="PR00783">
    <property type="entry name" value="MINTRINSICP"/>
</dbReference>
<evidence type="ECO:0000256" key="2">
    <source>
        <dbReference type="ARBA" id="ARBA00006175"/>
    </source>
</evidence>
<evidence type="ECO:0000256" key="7">
    <source>
        <dbReference type="RuleBase" id="RU000477"/>
    </source>
</evidence>
<comment type="subcellular location">
    <subcellularLocation>
        <location evidence="1">Membrane</location>
        <topology evidence="1">Multi-pass membrane protein</topology>
    </subcellularLocation>
</comment>
<sequence>MNVFVAELFGTFLLVLLGCGVVANVVLKGSKAENSGWIVISLGWGFGVGIAVYAAGWVSGAHLNPAVTLGFWAIGGISAQMAMVYIIAQCIGAFLGAIVLWLAYKQHFDETADPGLVLAAFSTGAAIRNTKWNIISEAISTAVLMIGILAIFTANNGIGAGFGPYAVAILVCTIGLCLGGNTGYAVNPARDLMPRIAHALLPIKNKGNSDWGYALVPVVGPIIGAVLGALLWNNLLLPVFTQQIS</sequence>
<proteinExistence type="inferred from homology"/>
<comment type="similarity">
    <text evidence="2 7">Belongs to the MIP/aquaporin (TC 1.A.8) family.</text>
</comment>
<accession>A0A2T3MWS9</accession>
<evidence type="ECO:0000256" key="1">
    <source>
        <dbReference type="ARBA" id="ARBA00004141"/>
    </source>
</evidence>
<feature type="transmembrane region" description="Helical" evidence="8">
    <location>
        <begin position="134"/>
        <end position="153"/>
    </location>
</feature>